<dbReference type="Gene3D" id="1.50.10.10">
    <property type="match status" value="1"/>
</dbReference>
<dbReference type="RefSeq" id="WP_013410103.1">
    <property type="nucleotide sequence ID" value="NC_014655.1"/>
</dbReference>
<sequence>MTIWGIEAERILDYWIQYTKDEKYGGFYGRIDIYNQIDPFAPKGSVLHSRILWAFSAAYNWKPKEEYKNMAERAYTYLKSHFWDPVHGGVFWTVTRSGIPLDTHKQTYAQGFYLYGLIEYYKAFKDSKVLEEALEVFHLLESKCKDPLNPGYFEAFDRAWNKIEDHIISPGRDKSMNTHLHVLEPYTELFELEKGAEIKQALEDLFSIFRDKIIWKDTLQLFFDKDWAWSEGSYSLGHDIETSWLLRKAGKVLGKDIDIACNSLAYASMGIGIPALREENGEVHWWVQAEAMLGCLFAYESTEDQYFLDQIVMLWKWIENALICENGEWYWGVDSSGNKLEQHDKVGLWKCPYHHVRSLLILDNWAFRYPQKLLLKV</sequence>
<comment type="similarity">
    <text evidence="2">Belongs to the N-acylglucosamine 2-epimerase family.</text>
</comment>
<dbReference type="EC" id="5.1.3.11" evidence="4"/>
<dbReference type="InterPro" id="IPR012341">
    <property type="entry name" value="6hp_glycosidase-like_sf"/>
</dbReference>
<keyword evidence="3 4" id="KW-0413">Isomerase</keyword>
<comment type="similarity">
    <text evidence="4">Belongs to the cellobiose 2-epimerase family.</text>
</comment>
<dbReference type="Proteomes" id="UP000007435">
    <property type="component" value="Chromosome"/>
</dbReference>
<evidence type="ECO:0000313" key="5">
    <source>
        <dbReference type="EMBL" id="ADQ19079.1"/>
    </source>
</evidence>
<dbReference type="PANTHER" id="PTHR15108">
    <property type="entry name" value="N-ACYLGLUCOSAMINE-2-EPIMERASE"/>
    <property type="match status" value="1"/>
</dbReference>
<evidence type="ECO:0000256" key="3">
    <source>
        <dbReference type="ARBA" id="ARBA00023235"/>
    </source>
</evidence>
<dbReference type="GO" id="GO:0005975">
    <property type="term" value="P:carbohydrate metabolic process"/>
    <property type="evidence" value="ECO:0007669"/>
    <property type="project" value="InterPro"/>
</dbReference>
<evidence type="ECO:0000256" key="1">
    <source>
        <dbReference type="ARBA" id="ARBA00001470"/>
    </source>
</evidence>
<name>E4RXY2_LEAB4</name>
<dbReference type="InterPro" id="IPR010819">
    <property type="entry name" value="AGE/CE"/>
</dbReference>
<evidence type="ECO:0000256" key="4">
    <source>
        <dbReference type="HAMAP-Rule" id="MF_00929"/>
    </source>
</evidence>
<dbReference type="GO" id="GO:0047736">
    <property type="term" value="F:cellobiose epimerase activity"/>
    <property type="evidence" value="ECO:0007669"/>
    <property type="project" value="UniProtKB-UniRule"/>
</dbReference>
<keyword evidence="6" id="KW-1185">Reference proteome</keyword>
<comment type="function">
    <text evidence="4">Catalyzes the reversible epimerization of cellobiose to 4-O-beta-D-glucopyranosyl-D-mannose (Glc-Man).</text>
</comment>
<comment type="catalytic activity">
    <reaction evidence="1 4">
        <text>D-cellobiose = beta-D-glucosyl-(1-&gt;4)-D-mannopyranose</text>
        <dbReference type="Rhea" id="RHEA:23384"/>
        <dbReference type="ChEBI" id="CHEBI:17057"/>
        <dbReference type="ChEBI" id="CHEBI:47931"/>
        <dbReference type="EC" id="5.1.3.11"/>
    </reaction>
</comment>
<dbReference type="KEGG" id="lby:Lbys_3430"/>
<evidence type="ECO:0000256" key="2">
    <source>
        <dbReference type="ARBA" id="ARBA00008558"/>
    </source>
</evidence>
<dbReference type="AlphaFoldDB" id="E4RXY2"/>
<evidence type="ECO:0000313" key="6">
    <source>
        <dbReference type="Proteomes" id="UP000007435"/>
    </source>
</evidence>
<dbReference type="STRING" id="649349.Lbys_3430"/>
<reference key="1">
    <citation type="submission" date="2010-11" db="EMBL/GenBank/DDBJ databases">
        <title>The complete genome of Leadbetterella byssophila DSM 17132.</title>
        <authorList>
            <consortium name="US DOE Joint Genome Institute (JGI-PGF)"/>
            <person name="Lucas S."/>
            <person name="Copeland A."/>
            <person name="Lapidus A."/>
            <person name="Glavina del Rio T."/>
            <person name="Dalin E."/>
            <person name="Tice H."/>
            <person name="Bruce D."/>
            <person name="Goodwin L."/>
            <person name="Pitluck S."/>
            <person name="Kyrpides N."/>
            <person name="Mavromatis K."/>
            <person name="Ivanova N."/>
            <person name="Teshima H."/>
            <person name="Brettin T."/>
            <person name="Detter J.C."/>
            <person name="Han C."/>
            <person name="Tapia R."/>
            <person name="Land M."/>
            <person name="Hauser L."/>
            <person name="Markowitz V."/>
            <person name="Cheng J.-F."/>
            <person name="Hugenholtz P."/>
            <person name="Woyke T."/>
            <person name="Wu D."/>
            <person name="Tindall B."/>
            <person name="Pomrenke H.G."/>
            <person name="Brambilla E."/>
            <person name="Klenk H.-P."/>
            <person name="Eisen J.A."/>
        </authorList>
    </citation>
    <scope>NUCLEOTIDE SEQUENCE [LARGE SCALE GENOMIC DNA]</scope>
    <source>
        <strain>DSM 17132</strain>
    </source>
</reference>
<protein>
    <recommendedName>
        <fullName evidence="4">Cellobiose 2-epimerase</fullName>
        <shortName evidence="4">CE</shortName>
        <ecNumber evidence="4">5.1.3.11</ecNumber>
    </recommendedName>
</protein>
<gene>
    <name evidence="5" type="ordered locus">Lbys_3430</name>
</gene>
<dbReference type="InterPro" id="IPR028584">
    <property type="entry name" value="Cellobiose_2_epim"/>
</dbReference>
<dbReference type="Pfam" id="PF07221">
    <property type="entry name" value="GlcNAc_2-epim"/>
    <property type="match status" value="1"/>
</dbReference>
<organism evidence="5 6">
    <name type="scientific">Leadbetterella byssophila (strain DSM 17132 / JCM 16389 / KACC 11308 / NBRC 106382 / 4M15)</name>
    <dbReference type="NCBI Taxonomy" id="649349"/>
    <lineage>
        <taxon>Bacteria</taxon>
        <taxon>Pseudomonadati</taxon>
        <taxon>Bacteroidota</taxon>
        <taxon>Cytophagia</taxon>
        <taxon>Cytophagales</taxon>
        <taxon>Leadbetterellaceae</taxon>
        <taxon>Leadbetterella</taxon>
    </lineage>
</organism>
<dbReference type="InterPro" id="IPR008928">
    <property type="entry name" value="6-hairpin_glycosidase_sf"/>
</dbReference>
<dbReference type="OrthoDB" id="5141876at2"/>
<proteinExistence type="inferred from homology"/>
<dbReference type="HOGENOM" id="CLU_046651_3_0_10"/>
<dbReference type="EMBL" id="CP002305">
    <property type="protein sequence ID" value="ADQ19079.1"/>
    <property type="molecule type" value="Genomic_DNA"/>
</dbReference>
<reference evidence="5 6" key="2">
    <citation type="journal article" date="2011" name="Stand. Genomic Sci.">
        <title>Complete genome sequence of Leadbetterella byssophila type strain (4M15).</title>
        <authorList>
            <person name="Abt B."/>
            <person name="Teshima H."/>
            <person name="Lucas S."/>
            <person name="Lapidus A."/>
            <person name="Del Rio T.G."/>
            <person name="Nolan M."/>
            <person name="Tice H."/>
            <person name="Cheng J.F."/>
            <person name="Pitluck S."/>
            <person name="Liolios K."/>
            <person name="Pagani I."/>
            <person name="Ivanova N."/>
            <person name="Mavromatis K."/>
            <person name="Pati A."/>
            <person name="Tapia R."/>
            <person name="Han C."/>
            <person name="Goodwin L."/>
            <person name="Chen A."/>
            <person name="Palaniappan K."/>
            <person name="Land M."/>
            <person name="Hauser L."/>
            <person name="Chang Y.J."/>
            <person name="Jeffries C.D."/>
            <person name="Rohde M."/>
            <person name="Goker M."/>
            <person name="Tindall B.J."/>
            <person name="Detter J.C."/>
            <person name="Woyke T."/>
            <person name="Bristow J."/>
            <person name="Eisen J.A."/>
            <person name="Markowitz V."/>
            <person name="Hugenholtz P."/>
            <person name="Klenk H.P."/>
            <person name="Kyrpides N.C."/>
        </authorList>
    </citation>
    <scope>NUCLEOTIDE SEQUENCE [LARGE SCALE GENOMIC DNA]</scope>
    <source>
        <strain evidence="6">DSM 17132 / JCM 16389 / KACC 11308 / NBRC 106382 / 4M15</strain>
    </source>
</reference>
<accession>E4RXY2</accession>
<dbReference type="SUPFAM" id="SSF48208">
    <property type="entry name" value="Six-hairpin glycosidases"/>
    <property type="match status" value="1"/>
</dbReference>
<dbReference type="HAMAP" id="MF_00929">
    <property type="entry name" value="Cellobiose_2_epim"/>
    <property type="match status" value="1"/>
</dbReference>
<dbReference type="eggNOG" id="COG2942">
    <property type="taxonomic scope" value="Bacteria"/>
</dbReference>